<organism evidence="1 2">
    <name type="scientific">Asaia bogorensis</name>
    <dbReference type="NCBI Taxonomy" id="91915"/>
    <lineage>
        <taxon>Bacteria</taxon>
        <taxon>Pseudomonadati</taxon>
        <taxon>Pseudomonadota</taxon>
        <taxon>Alphaproteobacteria</taxon>
        <taxon>Acetobacterales</taxon>
        <taxon>Acetobacteraceae</taxon>
        <taxon>Asaia</taxon>
    </lineage>
</organism>
<dbReference type="InterPro" id="IPR022798">
    <property type="entry name" value="BcsD_bac"/>
</dbReference>
<dbReference type="Proteomes" id="UP000027583">
    <property type="component" value="Unassembled WGS sequence"/>
</dbReference>
<dbReference type="InterPro" id="IPR038470">
    <property type="entry name" value="Cellsynth_D_sf"/>
</dbReference>
<evidence type="ECO:0000313" key="1">
    <source>
        <dbReference type="EMBL" id="CDG40413.1"/>
    </source>
</evidence>
<gene>
    <name evidence="1" type="ORF">ASAP_2368</name>
</gene>
<dbReference type="EMBL" id="CBLX010000016">
    <property type="protein sequence ID" value="CDG40413.1"/>
    <property type="molecule type" value="Genomic_DNA"/>
</dbReference>
<dbReference type="Gene3D" id="3.30.70.2590">
    <property type="match status" value="1"/>
</dbReference>
<dbReference type="AlphaFoldDB" id="A0A060QI88"/>
<evidence type="ECO:0000313" key="2">
    <source>
        <dbReference type="Proteomes" id="UP000027583"/>
    </source>
</evidence>
<reference evidence="1 2" key="2">
    <citation type="journal article" date="2014" name="PLoS ONE">
        <title>Evolution of mitochondria reconstructed from the energy metabolism of living bacteria.</title>
        <authorList>
            <person name="Degli Esposti M."/>
            <person name="Chouaia B."/>
            <person name="Comandatore F."/>
            <person name="Crotti E."/>
            <person name="Sassera D."/>
            <person name="Lievens P.M."/>
            <person name="Daffonchio D."/>
            <person name="Bandi C."/>
        </authorList>
    </citation>
    <scope>NUCLEOTIDE SEQUENCE [LARGE SCALE GENOMIC DNA]</scope>
    <source>
        <strain evidence="1 2">SF2.1</strain>
    </source>
</reference>
<protein>
    <submittedName>
        <fullName evidence="1">Cellulose synthase operon protein D</fullName>
    </submittedName>
</protein>
<name>A0A060QI88_9PROT</name>
<dbReference type="GO" id="GO:0030244">
    <property type="term" value="P:cellulose biosynthetic process"/>
    <property type="evidence" value="ECO:0007669"/>
    <property type="project" value="InterPro"/>
</dbReference>
<reference evidence="1 2" key="1">
    <citation type="journal article" date="2014" name="Genome Biol. Evol.">
        <title>Acetic acid bacteria genomes reveal functional traits for adaptation to life in insect guts.</title>
        <authorList>
            <person name="Chouaia B."/>
            <person name="Gaiarsa S."/>
            <person name="Crotti E."/>
            <person name="Comandatore F."/>
            <person name="Degli Esposti M."/>
            <person name="Ricci I."/>
            <person name="Alma A."/>
            <person name="Favia G."/>
            <person name="Bandi C."/>
            <person name="Daffonchio D."/>
        </authorList>
    </citation>
    <scope>NUCLEOTIDE SEQUENCE [LARGE SCALE GENOMIC DNA]</scope>
    <source>
        <strain evidence="1 2">SF2.1</strain>
    </source>
</reference>
<accession>A0A060QI88</accession>
<proteinExistence type="predicted"/>
<dbReference type="PRINTS" id="PR01442">
    <property type="entry name" value="CELLSNTHASED"/>
</dbReference>
<dbReference type="RefSeq" id="WP_023978034.1">
    <property type="nucleotide sequence ID" value="NZ_CBLX010000016.1"/>
</dbReference>
<sequence>MISPDFSLFIHSLATELELQAGAEESDALLYSVGRRMADRLPLPACETTAAFELECNANLALIGWGQFSLGFDAQKNALHLSLLDYPRTGALGKPAGTWLAGFYNGLITGWFSQMGETVKLRRVATSESLTITFLVDAGT</sequence>
<comment type="caution">
    <text evidence="1">The sequence shown here is derived from an EMBL/GenBank/DDBJ whole genome shotgun (WGS) entry which is preliminary data.</text>
</comment>
<dbReference type="Pfam" id="PF03500">
    <property type="entry name" value="Cellsynth_D"/>
    <property type="match status" value="1"/>
</dbReference>